<feature type="transmembrane region" description="Helical" evidence="8">
    <location>
        <begin position="159"/>
        <end position="183"/>
    </location>
</feature>
<keyword evidence="5 8" id="KW-1133">Transmembrane helix</keyword>
<feature type="transmembrane region" description="Helical" evidence="8">
    <location>
        <begin position="373"/>
        <end position="392"/>
    </location>
</feature>
<keyword evidence="6 8" id="KW-0472">Membrane</keyword>
<feature type="transmembrane region" description="Helical" evidence="8">
    <location>
        <begin position="82"/>
        <end position="102"/>
    </location>
</feature>
<dbReference type="GO" id="GO:0042773">
    <property type="term" value="P:ATP synthesis coupled electron transport"/>
    <property type="evidence" value="ECO:0007669"/>
    <property type="project" value="InterPro"/>
</dbReference>
<dbReference type="PANTHER" id="PTHR42703:SF1">
    <property type="entry name" value="NA(+)_H(+) ANTIPORTER SUBUNIT D1"/>
    <property type="match status" value="1"/>
</dbReference>
<dbReference type="Pfam" id="PF00361">
    <property type="entry name" value="Proton_antipo_M"/>
    <property type="match status" value="1"/>
</dbReference>
<protein>
    <submittedName>
        <fullName evidence="10">Monovalent cation/H+ antiporter subunit D</fullName>
    </submittedName>
</protein>
<evidence type="ECO:0000256" key="5">
    <source>
        <dbReference type="ARBA" id="ARBA00022989"/>
    </source>
</evidence>
<feature type="transmembrane region" description="Helical" evidence="8">
    <location>
        <begin position="304"/>
        <end position="322"/>
    </location>
</feature>
<comment type="subcellular location">
    <subcellularLocation>
        <location evidence="1">Cell membrane</location>
        <topology evidence="1">Multi-pass membrane protein</topology>
    </subcellularLocation>
    <subcellularLocation>
        <location evidence="7">Membrane</location>
        <topology evidence="7">Multi-pass membrane protein</topology>
    </subcellularLocation>
</comment>
<dbReference type="InterPro" id="IPR050586">
    <property type="entry name" value="CPA3_Na-H_Antiporter_D"/>
</dbReference>
<evidence type="ECO:0000313" key="10">
    <source>
        <dbReference type="EMBL" id="API59863.1"/>
    </source>
</evidence>
<dbReference type="RefSeq" id="WP_072597653.1">
    <property type="nucleotide sequence ID" value="NZ_CP018221.1"/>
</dbReference>
<feature type="transmembrane region" description="Helical" evidence="8">
    <location>
        <begin position="58"/>
        <end position="75"/>
    </location>
</feature>
<evidence type="ECO:0000256" key="8">
    <source>
        <dbReference type="SAM" id="Phobius"/>
    </source>
</evidence>
<evidence type="ECO:0000256" key="7">
    <source>
        <dbReference type="RuleBase" id="RU000320"/>
    </source>
</evidence>
<dbReference type="PRINTS" id="PR01437">
    <property type="entry name" value="NUOXDRDTASE4"/>
</dbReference>
<reference evidence="11" key="1">
    <citation type="submission" date="2016-11" db="EMBL/GenBank/DDBJ databases">
        <title>Complete Genome Sequence of alachlor-degrading Sphingomonas sp. strain JJ-A5.</title>
        <authorList>
            <person name="Lee H."/>
            <person name="Ka J.-O."/>
        </authorList>
    </citation>
    <scope>NUCLEOTIDE SEQUENCE [LARGE SCALE GENOMIC DNA]</scope>
    <source>
        <strain evidence="11">JJ-A5</strain>
    </source>
</reference>
<proteinExistence type="inferred from homology"/>
<organism evidence="10 11">
    <name type="scientific">Tardibacter chloracetimidivorans</name>
    <dbReference type="NCBI Taxonomy" id="1921510"/>
    <lineage>
        <taxon>Bacteria</taxon>
        <taxon>Pseudomonadati</taxon>
        <taxon>Pseudomonadota</taxon>
        <taxon>Alphaproteobacteria</taxon>
        <taxon>Sphingomonadales</taxon>
        <taxon>Sphingomonadaceae</taxon>
        <taxon>Tardibacter</taxon>
    </lineage>
</organism>
<name>A0A1L3ZW60_9SPHN</name>
<feature type="transmembrane region" description="Helical" evidence="8">
    <location>
        <begin position="412"/>
        <end position="438"/>
    </location>
</feature>
<dbReference type="KEGG" id="sphj:BSL82_11500"/>
<dbReference type="AlphaFoldDB" id="A0A1L3ZW60"/>
<dbReference type="GO" id="GO:0005886">
    <property type="term" value="C:plasma membrane"/>
    <property type="evidence" value="ECO:0007669"/>
    <property type="project" value="UniProtKB-SubCell"/>
</dbReference>
<dbReference type="InterPro" id="IPR001750">
    <property type="entry name" value="ND/Mrp_TM"/>
</dbReference>
<dbReference type="OrthoDB" id="9768329at2"/>
<dbReference type="PANTHER" id="PTHR42703">
    <property type="entry name" value="NADH DEHYDROGENASE"/>
    <property type="match status" value="1"/>
</dbReference>
<keyword evidence="3" id="KW-1003">Cell membrane</keyword>
<dbReference type="STRING" id="1921510.BSL82_11500"/>
<evidence type="ECO:0000256" key="1">
    <source>
        <dbReference type="ARBA" id="ARBA00004651"/>
    </source>
</evidence>
<gene>
    <name evidence="10" type="ORF">BSL82_11500</name>
</gene>
<evidence type="ECO:0000256" key="4">
    <source>
        <dbReference type="ARBA" id="ARBA00022692"/>
    </source>
</evidence>
<keyword evidence="11" id="KW-1185">Reference proteome</keyword>
<feature type="transmembrane region" description="Helical" evidence="8">
    <location>
        <begin position="209"/>
        <end position="231"/>
    </location>
</feature>
<feature type="transmembrane region" description="Helical" evidence="8">
    <location>
        <begin position="243"/>
        <end position="265"/>
    </location>
</feature>
<evidence type="ECO:0000256" key="2">
    <source>
        <dbReference type="ARBA" id="ARBA00005346"/>
    </source>
</evidence>
<dbReference type="EMBL" id="CP018221">
    <property type="protein sequence ID" value="API59863.1"/>
    <property type="molecule type" value="Genomic_DNA"/>
</dbReference>
<dbReference type="NCBIfam" id="NF009309">
    <property type="entry name" value="PRK12666.1"/>
    <property type="match status" value="1"/>
</dbReference>
<feature type="transmembrane region" description="Helical" evidence="8">
    <location>
        <begin position="458"/>
        <end position="482"/>
    </location>
</feature>
<feature type="transmembrane region" description="Helical" evidence="8">
    <location>
        <begin position="122"/>
        <end position="147"/>
    </location>
</feature>
<feature type="transmembrane region" description="Helical" evidence="8">
    <location>
        <begin position="31"/>
        <end position="52"/>
    </location>
</feature>
<keyword evidence="4 7" id="KW-0812">Transmembrane</keyword>
<evidence type="ECO:0000259" key="9">
    <source>
        <dbReference type="Pfam" id="PF00361"/>
    </source>
</evidence>
<feature type="transmembrane region" description="Helical" evidence="8">
    <location>
        <begin position="277"/>
        <end position="297"/>
    </location>
</feature>
<evidence type="ECO:0000256" key="3">
    <source>
        <dbReference type="ARBA" id="ARBA00022475"/>
    </source>
</evidence>
<feature type="transmembrane region" description="Helical" evidence="8">
    <location>
        <begin position="6"/>
        <end position="24"/>
    </location>
</feature>
<sequence length="505" mass="52819">MNPLIVAPLVLPAITGAGTLLFMLRHRNLGAGLSIAGTAGSLAIAIALFLQAMDGGPSAYALGGWPAPFGIILVLDRLAAMMLLLTSLLALAVLCHAVLTGLDRRGWHFHPLFQFQLLGLNGAFLTGDLFNLFVFFEVLLIASYGLILHGQGKERLKAGVQYVIINLVGSTIFLIAIGILYGVTGTLNMADMAVRVAWLPAGDQGLLRAGALLLLAVFALKAALLPLHLWLPRAYAATSPPVAALFAIMTKVGVYAIIRVVTLIFGENAGAAAWAPMPWILPCALLTMVIGFVGLLGSRALRRIAAFGVIGSTGTLLAAVSVFEPQALAAGLYYLPHTTLAGALLFLTTDLIVRRRPSHGDAATARGPFQDMAGLSLLYMLAAMALVGLPPLSGFIGKLLILQATIAHPAVAWIWTAVLVTTLIGVLGLARAGTAIFWKGMVPIGERRETLPLGPAEFIPAAALVVLLVGLTLAAGPATAYMDDTAMQLFAPAAYIEAVLGPGRE</sequence>
<evidence type="ECO:0000313" key="11">
    <source>
        <dbReference type="Proteomes" id="UP000182063"/>
    </source>
</evidence>
<comment type="similarity">
    <text evidence="2">Belongs to the CPA3 antiporters (TC 2.A.63) subunit D family.</text>
</comment>
<evidence type="ECO:0000256" key="6">
    <source>
        <dbReference type="ARBA" id="ARBA00023136"/>
    </source>
</evidence>
<feature type="transmembrane region" description="Helical" evidence="8">
    <location>
        <begin position="334"/>
        <end position="353"/>
    </location>
</feature>
<dbReference type="GO" id="GO:0008137">
    <property type="term" value="F:NADH dehydrogenase (ubiquinone) activity"/>
    <property type="evidence" value="ECO:0007669"/>
    <property type="project" value="InterPro"/>
</dbReference>
<dbReference type="Proteomes" id="UP000182063">
    <property type="component" value="Chromosome"/>
</dbReference>
<dbReference type="InterPro" id="IPR003918">
    <property type="entry name" value="NADH_UbQ_OxRdtase"/>
</dbReference>
<feature type="domain" description="NADH:quinone oxidoreductase/Mrp antiporter transmembrane" evidence="9">
    <location>
        <begin position="127"/>
        <end position="424"/>
    </location>
</feature>
<accession>A0A1L3ZW60</accession>